<keyword evidence="3 6" id="KW-1133">Transmembrane helix</keyword>
<dbReference type="Gene3D" id="1.20.1080.10">
    <property type="entry name" value="Glycerol uptake facilitator protein"/>
    <property type="match status" value="1"/>
</dbReference>
<dbReference type="InParanoid" id="D6WL11"/>
<dbReference type="Pfam" id="PF00230">
    <property type="entry name" value="MIP"/>
    <property type="match status" value="1"/>
</dbReference>
<proteinExistence type="inferred from homology"/>
<dbReference type="AlphaFoldDB" id="D6WL11"/>
<feature type="transmembrane region" description="Helical" evidence="6">
    <location>
        <begin position="223"/>
        <end position="245"/>
    </location>
</feature>
<evidence type="ECO:0000256" key="2">
    <source>
        <dbReference type="ARBA" id="ARBA00022692"/>
    </source>
</evidence>
<dbReference type="GO" id="GO:0015267">
    <property type="term" value="F:channel activity"/>
    <property type="evidence" value="ECO:0007669"/>
    <property type="project" value="InterPro"/>
</dbReference>
<evidence type="ECO:0000256" key="3">
    <source>
        <dbReference type="ARBA" id="ARBA00022989"/>
    </source>
</evidence>
<keyword evidence="2 5" id="KW-0812">Transmembrane</keyword>
<dbReference type="InterPro" id="IPR023271">
    <property type="entry name" value="Aquaporin-like"/>
</dbReference>
<evidence type="ECO:0000256" key="6">
    <source>
        <dbReference type="SAM" id="Phobius"/>
    </source>
</evidence>
<name>D6WL11_TRICA</name>
<sequence>MNLKFWEKFKLKDDLTALDRLTLGLAEFFGTAILMFGGCLGCAHYAPGPGIPRPLFQSGMAFGFAIVAAIQSFGHISGCHINPIITLGAFIVGALPLIEVPVYLVGQFLGSLAGFGLVRLLLLDDYIFGNVPGAKEAGICAIGLNTDLTPLQGLLVEVLISFILVTIACSVWDERNVNNLDTVSMKFGLGVASIVIAAGPYTAAHMNPARTLGPAVLNGFWDYHWIFWVGPLTGSILASLLYSILYSK</sequence>
<comment type="subcellular location">
    <subcellularLocation>
        <location evidence="1">Membrane</location>
        <topology evidence="1">Multi-pass membrane protein</topology>
    </subcellularLocation>
</comment>
<dbReference type="InterPro" id="IPR000425">
    <property type="entry name" value="MIP"/>
</dbReference>
<dbReference type="PANTHER" id="PTHR19139:SF270">
    <property type="entry name" value="ENTOMOGLYCEROPORIN 1-RELATED"/>
    <property type="match status" value="1"/>
</dbReference>
<dbReference type="Proteomes" id="UP000007266">
    <property type="component" value="Linkage group 5"/>
</dbReference>
<dbReference type="STRING" id="7070.D6WL11"/>
<reference evidence="7 8" key="1">
    <citation type="journal article" date="2008" name="Nature">
        <title>The genome of the model beetle and pest Tribolium castaneum.</title>
        <authorList>
            <consortium name="Tribolium Genome Sequencing Consortium"/>
            <person name="Richards S."/>
            <person name="Gibbs R.A."/>
            <person name="Weinstock G.M."/>
            <person name="Brown S.J."/>
            <person name="Denell R."/>
            <person name="Beeman R.W."/>
            <person name="Gibbs R."/>
            <person name="Beeman R.W."/>
            <person name="Brown S.J."/>
            <person name="Bucher G."/>
            <person name="Friedrich M."/>
            <person name="Grimmelikhuijzen C.J."/>
            <person name="Klingler M."/>
            <person name="Lorenzen M."/>
            <person name="Richards S."/>
            <person name="Roth S."/>
            <person name="Schroder R."/>
            <person name="Tautz D."/>
            <person name="Zdobnov E.M."/>
            <person name="Muzny D."/>
            <person name="Gibbs R.A."/>
            <person name="Weinstock G.M."/>
            <person name="Attaway T."/>
            <person name="Bell S."/>
            <person name="Buhay C.J."/>
            <person name="Chandrabose M.N."/>
            <person name="Chavez D."/>
            <person name="Clerk-Blankenburg K.P."/>
            <person name="Cree A."/>
            <person name="Dao M."/>
            <person name="Davis C."/>
            <person name="Chacko J."/>
            <person name="Dinh H."/>
            <person name="Dugan-Rocha S."/>
            <person name="Fowler G."/>
            <person name="Garner T.T."/>
            <person name="Garnes J."/>
            <person name="Gnirke A."/>
            <person name="Hawes A."/>
            <person name="Hernandez J."/>
            <person name="Hines S."/>
            <person name="Holder M."/>
            <person name="Hume J."/>
            <person name="Jhangiani S.N."/>
            <person name="Joshi V."/>
            <person name="Khan Z.M."/>
            <person name="Jackson L."/>
            <person name="Kovar C."/>
            <person name="Kowis A."/>
            <person name="Lee S."/>
            <person name="Lewis L.R."/>
            <person name="Margolis J."/>
            <person name="Morgan M."/>
            <person name="Nazareth L.V."/>
            <person name="Nguyen N."/>
            <person name="Okwuonu G."/>
            <person name="Parker D."/>
            <person name="Richards S."/>
            <person name="Ruiz S.J."/>
            <person name="Santibanez J."/>
            <person name="Savard J."/>
            <person name="Scherer S.E."/>
            <person name="Schneider B."/>
            <person name="Sodergren E."/>
            <person name="Tautz D."/>
            <person name="Vattahil S."/>
            <person name="Villasana D."/>
            <person name="White C.S."/>
            <person name="Wright R."/>
            <person name="Park Y."/>
            <person name="Beeman R.W."/>
            <person name="Lord J."/>
            <person name="Oppert B."/>
            <person name="Lorenzen M."/>
            <person name="Brown S."/>
            <person name="Wang L."/>
            <person name="Savard J."/>
            <person name="Tautz D."/>
            <person name="Richards S."/>
            <person name="Weinstock G."/>
            <person name="Gibbs R.A."/>
            <person name="Liu Y."/>
            <person name="Worley K."/>
            <person name="Weinstock G."/>
            <person name="Elsik C.G."/>
            <person name="Reese J.T."/>
            <person name="Elhaik E."/>
            <person name="Landan G."/>
            <person name="Graur D."/>
            <person name="Arensburger P."/>
            <person name="Atkinson P."/>
            <person name="Beeman R.W."/>
            <person name="Beidler J."/>
            <person name="Brown S.J."/>
            <person name="Demuth J.P."/>
            <person name="Drury D.W."/>
            <person name="Du Y.Z."/>
            <person name="Fujiwara H."/>
            <person name="Lorenzen M."/>
            <person name="Maselli V."/>
            <person name="Osanai M."/>
            <person name="Park Y."/>
            <person name="Robertson H.M."/>
            <person name="Tu Z."/>
            <person name="Wang J.J."/>
            <person name="Wang S."/>
            <person name="Richards S."/>
            <person name="Song H."/>
            <person name="Zhang L."/>
            <person name="Sodergren E."/>
            <person name="Werner D."/>
            <person name="Stanke M."/>
            <person name="Morgenstern B."/>
            <person name="Solovyev V."/>
            <person name="Kosarev P."/>
            <person name="Brown G."/>
            <person name="Chen H.C."/>
            <person name="Ermolaeva O."/>
            <person name="Hlavina W."/>
            <person name="Kapustin Y."/>
            <person name="Kiryutin B."/>
            <person name="Kitts P."/>
            <person name="Maglott D."/>
            <person name="Pruitt K."/>
            <person name="Sapojnikov V."/>
            <person name="Souvorov A."/>
            <person name="Mackey A.J."/>
            <person name="Waterhouse R.M."/>
            <person name="Wyder S."/>
            <person name="Zdobnov E.M."/>
            <person name="Zdobnov E.M."/>
            <person name="Wyder S."/>
            <person name="Kriventseva E.V."/>
            <person name="Kadowaki T."/>
            <person name="Bork P."/>
            <person name="Aranda M."/>
            <person name="Bao R."/>
            <person name="Beermann A."/>
            <person name="Berns N."/>
            <person name="Bolognesi R."/>
            <person name="Bonneton F."/>
            <person name="Bopp D."/>
            <person name="Brown S.J."/>
            <person name="Bucher G."/>
            <person name="Butts T."/>
            <person name="Chaumot A."/>
            <person name="Denell R.E."/>
            <person name="Ferrier D.E."/>
            <person name="Friedrich M."/>
            <person name="Gordon C.M."/>
            <person name="Jindra M."/>
            <person name="Klingler M."/>
            <person name="Lan Q."/>
            <person name="Lattorff H.M."/>
            <person name="Laudet V."/>
            <person name="von Levetsow C."/>
            <person name="Liu Z."/>
            <person name="Lutz R."/>
            <person name="Lynch J.A."/>
            <person name="da Fonseca R.N."/>
            <person name="Posnien N."/>
            <person name="Reuter R."/>
            <person name="Roth S."/>
            <person name="Savard J."/>
            <person name="Schinko J.B."/>
            <person name="Schmitt C."/>
            <person name="Schoppmeier M."/>
            <person name="Schroder R."/>
            <person name="Shippy T.D."/>
            <person name="Simonnet F."/>
            <person name="Marques-Souza H."/>
            <person name="Tautz D."/>
            <person name="Tomoyasu Y."/>
            <person name="Trauner J."/>
            <person name="Van der Zee M."/>
            <person name="Vervoort M."/>
            <person name="Wittkopp N."/>
            <person name="Wimmer E.A."/>
            <person name="Yang X."/>
            <person name="Jones A.K."/>
            <person name="Sattelle D.B."/>
            <person name="Ebert P.R."/>
            <person name="Nelson D."/>
            <person name="Scott J.G."/>
            <person name="Beeman R.W."/>
            <person name="Muthukrishnan S."/>
            <person name="Kramer K.J."/>
            <person name="Arakane Y."/>
            <person name="Beeman R.W."/>
            <person name="Zhu Q."/>
            <person name="Hogenkamp D."/>
            <person name="Dixit R."/>
            <person name="Oppert B."/>
            <person name="Jiang H."/>
            <person name="Zou Z."/>
            <person name="Marshall J."/>
            <person name="Elpidina E."/>
            <person name="Vinokurov K."/>
            <person name="Oppert C."/>
            <person name="Zou Z."/>
            <person name="Evans J."/>
            <person name="Lu Z."/>
            <person name="Zhao P."/>
            <person name="Sumathipala N."/>
            <person name="Altincicek B."/>
            <person name="Vilcinskas A."/>
            <person name="Williams M."/>
            <person name="Hultmark D."/>
            <person name="Hetru C."/>
            <person name="Jiang H."/>
            <person name="Grimmelikhuijzen C.J."/>
            <person name="Hauser F."/>
            <person name="Cazzamali G."/>
            <person name="Williamson M."/>
            <person name="Park Y."/>
            <person name="Li B."/>
            <person name="Tanaka Y."/>
            <person name="Predel R."/>
            <person name="Neupert S."/>
            <person name="Schachtner J."/>
            <person name="Verleyen P."/>
            <person name="Raible F."/>
            <person name="Bork P."/>
            <person name="Friedrich M."/>
            <person name="Walden K.K."/>
            <person name="Robertson H.M."/>
            <person name="Angeli S."/>
            <person name="Foret S."/>
            <person name="Bucher G."/>
            <person name="Schuetz S."/>
            <person name="Maleszka R."/>
            <person name="Wimmer E.A."/>
            <person name="Beeman R.W."/>
            <person name="Lorenzen M."/>
            <person name="Tomoyasu Y."/>
            <person name="Miller S.C."/>
            <person name="Grossmann D."/>
            <person name="Bucher G."/>
        </authorList>
    </citation>
    <scope>NUCLEOTIDE SEQUENCE [LARGE SCALE GENOMIC DNA]</scope>
    <source>
        <strain evidence="7 8">Georgia GA2</strain>
    </source>
</reference>
<dbReference type="GO" id="GO:0005886">
    <property type="term" value="C:plasma membrane"/>
    <property type="evidence" value="ECO:0000318"/>
    <property type="project" value="GO_Central"/>
</dbReference>
<protein>
    <submittedName>
        <fullName evidence="7">Aquaporin-like Protein</fullName>
    </submittedName>
</protein>
<feature type="transmembrane region" description="Helical" evidence="6">
    <location>
        <begin position="84"/>
        <end position="105"/>
    </location>
</feature>
<evidence type="ECO:0000256" key="5">
    <source>
        <dbReference type="RuleBase" id="RU000477"/>
    </source>
</evidence>
<dbReference type="PRINTS" id="PR00783">
    <property type="entry name" value="MINTRINSICP"/>
</dbReference>
<dbReference type="eggNOG" id="KOG0223">
    <property type="taxonomic scope" value="Eukaryota"/>
</dbReference>
<gene>
    <name evidence="7" type="primary">AUGUSTUS-3.0.2_14280</name>
    <name evidence="7" type="ORF">TcasGA2_TC014280</name>
</gene>
<comment type="similarity">
    <text evidence="5">Belongs to the MIP/aquaporin (TC 1.A.8) family.</text>
</comment>
<feature type="transmembrane region" description="Helical" evidence="6">
    <location>
        <begin position="154"/>
        <end position="172"/>
    </location>
</feature>
<dbReference type="HOGENOM" id="CLU_020019_3_3_1"/>
<reference evidence="7 8" key="2">
    <citation type="journal article" date="2010" name="Nucleic Acids Res.">
        <title>BeetleBase in 2010: revisions to provide comprehensive genomic information for Tribolium castaneum.</title>
        <authorList>
            <person name="Kim H.S."/>
            <person name="Murphy T."/>
            <person name="Xia J."/>
            <person name="Caragea D."/>
            <person name="Park Y."/>
            <person name="Beeman R.W."/>
            <person name="Lorenzen M.D."/>
            <person name="Butcher S."/>
            <person name="Manak J.R."/>
            <person name="Brown S.J."/>
        </authorList>
    </citation>
    <scope>GENOME REANNOTATION</scope>
    <source>
        <strain evidence="7 8">Georgia GA2</strain>
    </source>
</reference>
<evidence type="ECO:0000313" key="7">
    <source>
        <dbReference type="EMBL" id="EFA04048.2"/>
    </source>
</evidence>
<accession>D6WL11</accession>
<keyword evidence="5" id="KW-0813">Transport</keyword>
<feature type="transmembrane region" description="Helical" evidence="6">
    <location>
        <begin position="58"/>
        <end position="77"/>
    </location>
</feature>
<dbReference type="EMBL" id="KQ971343">
    <property type="protein sequence ID" value="EFA04048.2"/>
    <property type="molecule type" value="Genomic_DNA"/>
</dbReference>
<evidence type="ECO:0000256" key="4">
    <source>
        <dbReference type="ARBA" id="ARBA00023136"/>
    </source>
</evidence>
<feature type="transmembrane region" description="Helical" evidence="6">
    <location>
        <begin position="21"/>
        <end position="46"/>
    </location>
</feature>
<feature type="transmembrane region" description="Helical" evidence="6">
    <location>
        <begin position="184"/>
        <end position="203"/>
    </location>
</feature>
<dbReference type="PANTHER" id="PTHR19139">
    <property type="entry name" value="AQUAPORIN TRANSPORTER"/>
    <property type="match status" value="1"/>
</dbReference>
<evidence type="ECO:0000256" key="1">
    <source>
        <dbReference type="ARBA" id="ARBA00004141"/>
    </source>
</evidence>
<keyword evidence="4 6" id="KW-0472">Membrane</keyword>
<evidence type="ECO:0000313" key="8">
    <source>
        <dbReference type="Proteomes" id="UP000007266"/>
    </source>
</evidence>
<keyword evidence="8" id="KW-1185">Reference proteome</keyword>
<dbReference type="SUPFAM" id="SSF81338">
    <property type="entry name" value="Aquaporin-like"/>
    <property type="match status" value="1"/>
</dbReference>
<dbReference type="OMA" id="AIWITYP"/>
<organism evidence="7 8">
    <name type="scientific">Tribolium castaneum</name>
    <name type="common">Red flour beetle</name>
    <dbReference type="NCBI Taxonomy" id="7070"/>
    <lineage>
        <taxon>Eukaryota</taxon>
        <taxon>Metazoa</taxon>
        <taxon>Ecdysozoa</taxon>
        <taxon>Arthropoda</taxon>
        <taxon>Hexapoda</taxon>
        <taxon>Insecta</taxon>
        <taxon>Pterygota</taxon>
        <taxon>Neoptera</taxon>
        <taxon>Endopterygota</taxon>
        <taxon>Coleoptera</taxon>
        <taxon>Polyphaga</taxon>
        <taxon>Cucujiformia</taxon>
        <taxon>Tenebrionidae</taxon>
        <taxon>Tenebrionidae incertae sedis</taxon>
        <taxon>Tribolium</taxon>
    </lineage>
</organism>
<dbReference type="InterPro" id="IPR034294">
    <property type="entry name" value="Aquaporin_transptr"/>
</dbReference>